<proteinExistence type="predicted"/>
<reference evidence="1" key="1">
    <citation type="submission" date="2020-03" db="EMBL/GenBank/DDBJ databases">
        <title>Hybrid Assembly of Korean Phytophthora infestans isolates.</title>
        <authorList>
            <person name="Prokchorchik M."/>
            <person name="Lee Y."/>
            <person name="Seo J."/>
            <person name="Cho J.-H."/>
            <person name="Park Y.-E."/>
            <person name="Jang D.-C."/>
            <person name="Im J.-S."/>
            <person name="Choi J.-G."/>
            <person name="Park H.-J."/>
            <person name="Lee G.-B."/>
            <person name="Lee Y.-G."/>
            <person name="Hong S.-Y."/>
            <person name="Cho K."/>
            <person name="Sohn K.H."/>
        </authorList>
    </citation>
    <scope>NUCLEOTIDE SEQUENCE</scope>
    <source>
        <strain evidence="1">KR_2_A2</strain>
    </source>
</reference>
<dbReference type="AlphaFoldDB" id="A0A8S9UU64"/>
<name>A0A8S9UU64_PHYIN</name>
<accession>A0A8S9UU64</accession>
<dbReference type="EMBL" id="JAACNO010001059">
    <property type="protein sequence ID" value="KAF4143197.1"/>
    <property type="molecule type" value="Genomic_DNA"/>
</dbReference>
<evidence type="ECO:0008006" key="3">
    <source>
        <dbReference type="Google" id="ProtNLM"/>
    </source>
</evidence>
<organism evidence="1 2">
    <name type="scientific">Phytophthora infestans</name>
    <name type="common">Potato late blight agent</name>
    <name type="synonym">Botrytis infestans</name>
    <dbReference type="NCBI Taxonomy" id="4787"/>
    <lineage>
        <taxon>Eukaryota</taxon>
        <taxon>Sar</taxon>
        <taxon>Stramenopiles</taxon>
        <taxon>Oomycota</taxon>
        <taxon>Peronosporomycetes</taxon>
        <taxon>Peronosporales</taxon>
        <taxon>Peronosporaceae</taxon>
        <taxon>Phytophthora</taxon>
    </lineage>
</organism>
<dbReference type="Proteomes" id="UP000704712">
    <property type="component" value="Unassembled WGS sequence"/>
</dbReference>
<sequence>ATRVKDLAVERRCWGVVRLLGLRAQRREIERTARRTEAKDSRALHAATQLATFELIHASMTQTEETLQDLVKALNLCLSVVGTEAIDGFRLLSFCYCHWLSTASILTSMHSRAVKDGNTGVVSPSFVEQREPDRKRKVASAYNAFSQANTDIIDMINFGGAHWLENTIKEVVEPLLPMNAELNYCKFTSCLQEDSDNCGLWCLIVLELTLARTPWHKGLYKLMPYLRLRYLGMCTNYIDQNRDGR</sequence>
<protein>
    <recommendedName>
        <fullName evidence="3">Ubiquitin-like protease family profile domain-containing protein</fullName>
    </recommendedName>
</protein>
<evidence type="ECO:0000313" key="1">
    <source>
        <dbReference type="EMBL" id="KAF4143197.1"/>
    </source>
</evidence>
<gene>
    <name evidence="1" type="ORF">GN958_ATG07558</name>
</gene>
<comment type="caution">
    <text evidence="1">The sequence shown here is derived from an EMBL/GenBank/DDBJ whole genome shotgun (WGS) entry which is preliminary data.</text>
</comment>
<feature type="non-terminal residue" evidence="1">
    <location>
        <position position="245"/>
    </location>
</feature>
<evidence type="ECO:0000313" key="2">
    <source>
        <dbReference type="Proteomes" id="UP000704712"/>
    </source>
</evidence>